<keyword evidence="5 7" id="KW-1015">Disulfide bond</keyword>
<dbReference type="SMART" id="SM00608">
    <property type="entry name" value="ACR"/>
    <property type="match status" value="1"/>
</dbReference>
<dbReference type="Pfam" id="PF00200">
    <property type="entry name" value="Disintegrin"/>
    <property type="match status" value="1"/>
</dbReference>
<dbReference type="InterPro" id="IPR001590">
    <property type="entry name" value="Peptidase_M12B"/>
</dbReference>
<accession>A0A7J8IFF7</accession>
<gene>
    <name evidence="12" type="ORF">HJG63_000287</name>
</gene>
<dbReference type="PANTHER" id="PTHR11905:SF116">
    <property type="entry name" value="DISINTEGRIN AND METALLOPROTEINASE DOMAIN-CONTAINING PROTEIN 21"/>
    <property type="match status" value="1"/>
</dbReference>
<dbReference type="OrthoDB" id="5951731at2759"/>
<evidence type="ECO:0000256" key="8">
    <source>
        <dbReference type="SAM" id="Phobius"/>
    </source>
</evidence>
<dbReference type="PROSITE" id="PS50214">
    <property type="entry name" value="DISINTEGRIN_2"/>
    <property type="match status" value="1"/>
</dbReference>
<protein>
    <submittedName>
        <fullName evidence="12">ADAM metallopeptidase domain 21</fullName>
    </submittedName>
</protein>
<name>A0A7J8IFF7_ROUAE</name>
<feature type="binding site" evidence="7">
    <location>
        <position position="351"/>
    </location>
    <ligand>
        <name>Zn(2+)</name>
        <dbReference type="ChEBI" id="CHEBI:29105"/>
        <note>catalytic</note>
    </ligand>
</feature>
<dbReference type="Gene3D" id="3.40.390.10">
    <property type="entry name" value="Collagenase (Catalytic Domain)"/>
    <property type="match status" value="1"/>
</dbReference>
<evidence type="ECO:0000256" key="2">
    <source>
        <dbReference type="ARBA" id="ARBA00022692"/>
    </source>
</evidence>
<comment type="caution">
    <text evidence="12">The sequence shown here is derived from an EMBL/GenBank/DDBJ whole genome shotgun (WGS) entry which is preliminary data.</text>
</comment>
<dbReference type="PROSITE" id="PS50215">
    <property type="entry name" value="ADAM_MEPRO"/>
    <property type="match status" value="1"/>
</dbReference>
<evidence type="ECO:0000256" key="4">
    <source>
        <dbReference type="ARBA" id="ARBA00023136"/>
    </source>
</evidence>
<dbReference type="Proteomes" id="UP000593571">
    <property type="component" value="Unassembled WGS sequence"/>
</dbReference>
<evidence type="ECO:0000313" key="12">
    <source>
        <dbReference type="EMBL" id="KAF6482905.1"/>
    </source>
</evidence>
<dbReference type="InterPro" id="IPR002870">
    <property type="entry name" value="Peptidase_M12B_N"/>
</dbReference>
<dbReference type="InterPro" id="IPR006586">
    <property type="entry name" value="ADAM_Cys-rich"/>
</dbReference>
<feature type="binding site" evidence="7">
    <location>
        <position position="341"/>
    </location>
    <ligand>
        <name>Zn(2+)</name>
        <dbReference type="ChEBI" id="CHEBI:29105"/>
        <note>catalytic</note>
    </ligand>
</feature>
<evidence type="ECO:0000256" key="3">
    <source>
        <dbReference type="ARBA" id="ARBA00022989"/>
    </source>
</evidence>
<feature type="domain" description="Disintegrin" evidence="10">
    <location>
        <begin position="406"/>
        <end position="492"/>
    </location>
</feature>
<evidence type="ECO:0000259" key="11">
    <source>
        <dbReference type="PROSITE" id="PS50215"/>
    </source>
</evidence>
<dbReference type="InterPro" id="IPR018358">
    <property type="entry name" value="Disintegrin_CS"/>
</dbReference>
<feature type="binding site" evidence="7">
    <location>
        <position position="345"/>
    </location>
    <ligand>
        <name>Zn(2+)</name>
        <dbReference type="ChEBI" id="CHEBI:29105"/>
        <note>catalytic</note>
    </ligand>
</feature>
<dbReference type="InterPro" id="IPR034027">
    <property type="entry name" value="Reprolysin_adamalysin"/>
</dbReference>
<dbReference type="AlphaFoldDB" id="A0A7J8IFF7"/>
<feature type="disulfide bond" evidence="6">
    <location>
        <begin position="464"/>
        <end position="484"/>
    </location>
</feature>
<feature type="domain" description="Peptidase M12B" evidence="11">
    <location>
        <begin position="208"/>
        <end position="398"/>
    </location>
</feature>
<feature type="transmembrane region" description="Helical" evidence="8">
    <location>
        <begin position="682"/>
        <end position="706"/>
    </location>
</feature>
<dbReference type="GO" id="GO:1990913">
    <property type="term" value="C:sperm head plasma membrane"/>
    <property type="evidence" value="ECO:0007669"/>
    <property type="project" value="TreeGrafter"/>
</dbReference>
<dbReference type="SUPFAM" id="SSF57552">
    <property type="entry name" value="Blood coagulation inhibitor (disintegrin)"/>
    <property type="match status" value="1"/>
</dbReference>
<dbReference type="PANTHER" id="PTHR11905">
    <property type="entry name" value="ADAM A DISINTEGRIN AND METALLOPROTEASE DOMAIN"/>
    <property type="match status" value="1"/>
</dbReference>
<dbReference type="InterPro" id="IPR001762">
    <property type="entry name" value="Disintegrin_dom"/>
</dbReference>
<proteinExistence type="predicted"/>
<dbReference type="Pfam" id="PF01562">
    <property type="entry name" value="Pep_M12B_propep"/>
    <property type="match status" value="1"/>
</dbReference>
<dbReference type="PRINTS" id="PR00289">
    <property type="entry name" value="DISINTEGRIN"/>
</dbReference>
<evidence type="ECO:0000313" key="13">
    <source>
        <dbReference type="Proteomes" id="UP000593571"/>
    </source>
</evidence>
<feature type="signal peptide" evidence="9">
    <location>
        <begin position="1"/>
        <end position="31"/>
    </location>
</feature>
<organism evidence="12 13">
    <name type="scientific">Rousettus aegyptiacus</name>
    <name type="common">Egyptian fruit bat</name>
    <name type="synonym">Pteropus aegyptiacus</name>
    <dbReference type="NCBI Taxonomy" id="9407"/>
    <lineage>
        <taxon>Eukaryota</taxon>
        <taxon>Metazoa</taxon>
        <taxon>Chordata</taxon>
        <taxon>Craniata</taxon>
        <taxon>Vertebrata</taxon>
        <taxon>Euteleostomi</taxon>
        <taxon>Mammalia</taxon>
        <taxon>Eutheria</taxon>
        <taxon>Laurasiatheria</taxon>
        <taxon>Chiroptera</taxon>
        <taxon>Yinpterochiroptera</taxon>
        <taxon>Pteropodoidea</taxon>
        <taxon>Pteropodidae</taxon>
        <taxon>Rousettinae</taxon>
        <taxon>Rousettus</taxon>
    </lineage>
</organism>
<keyword evidence="9" id="KW-0732">Signal</keyword>
<dbReference type="PROSITE" id="PS00427">
    <property type="entry name" value="DISINTEGRIN_1"/>
    <property type="match status" value="1"/>
</dbReference>
<keyword evidence="2 8" id="KW-0812">Transmembrane</keyword>
<comment type="subcellular location">
    <subcellularLocation>
        <location evidence="1">Membrane</location>
        <topology evidence="1">Single-pass type I membrane protein</topology>
    </subcellularLocation>
</comment>
<keyword evidence="3 8" id="KW-1133">Transmembrane helix</keyword>
<dbReference type="GO" id="GO:0046872">
    <property type="term" value="F:metal ion binding"/>
    <property type="evidence" value="ECO:0007669"/>
    <property type="project" value="UniProtKB-KW"/>
</dbReference>
<dbReference type="GO" id="GO:0008584">
    <property type="term" value="P:male gonad development"/>
    <property type="evidence" value="ECO:0007669"/>
    <property type="project" value="TreeGrafter"/>
</dbReference>
<keyword evidence="7" id="KW-0862">Zinc</keyword>
<keyword evidence="7" id="KW-0479">Metal-binding</keyword>
<dbReference type="SUPFAM" id="SSF55486">
    <property type="entry name" value="Metalloproteases ('zincins'), catalytic domain"/>
    <property type="match status" value="1"/>
</dbReference>
<dbReference type="Pfam" id="PF08516">
    <property type="entry name" value="ADAM_CR"/>
    <property type="match status" value="1"/>
</dbReference>
<comment type="caution">
    <text evidence="7">Lacks conserved residue(s) required for the propagation of feature annotation.</text>
</comment>
<feature type="disulfide bond" evidence="7">
    <location>
        <begin position="358"/>
        <end position="363"/>
    </location>
</feature>
<keyword evidence="4 8" id="KW-0472">Membrane</keyword>
<dbReference type="FunFam" id="4.10.70.10:FF:000001">
    <property type="entry name" value="Disintegrin and metalloproteinase domain-containing protein 22"/>
    <property type="match status" value="1"/>
</dbReference>
<keyword evidence="13" id="KW-1185">Reference proteome</keyword>
<dbReference type="CDD" id="cd04269">
    <property type="entry name" value="ZnMc_adamalysin_II_like"/>
    <property type="match status" value="1"/>
</dbReference>
<dbReference type="SMART" id="SM00050">
    <property type="entry name" value="DISIN"/>
    <property type="match status" value="1"/>
</dbReference>
<evidence type="ECO:0000256" key="7">
    <source>
        <dbReference type="PROSITE-ProRule" id="PRU00276"/>
    </source>
</evidence>
<feature type="active site" evidence="7">
    <location>
        <position position="342"/>
    </location>
</feature>
<dbReference type="Gene3D" id="4.10.70.10">
    <property type="entry name" value="Disintegrin domain"/>
    <property type="match status" value="1"/>
</dbReference>
<dbReference type="InterPro" id="IPR036436">
    <property type="entry name" value="Disintegrin_dom_sf"/>
</dbReference>
<dbReference type="GO" id="GO:0004222">
    <property type="term" value="F:metalloendopeptidase activity"/>
    <property type="evidence" value="ECO:0007669"/>
    <property type="project" value="InterPro"/>
</dbReference>
<dbReference type="GO" id="GO:0006508">
    <property type="term" value="P:proteolysis"/>
    <property type="evidence" value="ECO:0007669"/>
    <property type="project" value="InterPro"/>
</dbReference>
<dbReference type="InterPro" id="IPR024079">
    <property type="entry name" value="MetalloPept_cat_dom_sf"/>
</dbReference>
<sequence length="721" mass="80134">MVSGETRVSTKVVILLLWLGVSLSPSGKSQARPSQHLSSPEVVIPLKVPSSGRDAKDPGWLSYSIQFGGWKHVVLMRVKKLLVPRHFLVFTYTDQHALNEDQPFVPDDCFYDGYVEGVRESLVALSICSGGFRGMLQINNLAYEIEPIGHSTTFEHLVYKINNNETQFSPIRCGLTKKAIAHQQLEFEEAEKKTLKHISTDNQRIHSWFLELVVVVDENFFIYSQRNFSKVQEDVFLVVNIVDSIYQQLGTYMILTGIEIWNHRNVFPMITIEQVLKDFSQWKQIGLSRLQYDAAHIFIKNALISTLGIAYVAGICRPPIDCGVDNFQGDPWSLFALTVAHELGHTLGMRHDEEFCLCGQRGCIMNAVRVPAERFTNCSYADFAKTTFNQGSCLHTPPSLGEVLMLKRCGDGVVEGEEECDCGSVKQCERDPCCLSNCTLRPGAACASGLCCKDCKFMPSGALCRHEVNECDLPEWCNGTSHQCPEDGYVQDGVPCSDNAYCYQKGCNNHDEQCREIFGEGAKSASRNCYKEINSQGNRFGHCGINGTTYLKCNTADIFCGRVQCENVVAIPHLRDGSALQHIHRNGVTCWGIGYHLGVDVPDVGEVKDGTMCGSGKICIRKKCVSLSRPSQICLPETCNMKGICNNKHHCHCGYGWSPPSCLHRGYGGSVDSGPTSARRGAFFPLVMILSLSVLILLVTTVFMYLRKHFAPKETKAHPSD</sequence>
<dbReference type="Pfam" id="PF01421">
    <property type="entry name" value="Reprolysin"/>
    <property type="match status" value="1"/>
</dbReference>
<evidence type="ECO:0000259" key="10">
    <source>
        <dbReference type="PROSITE" id="PS50214"/>
    </source>
</evidence>
<feature type="chain" id="PRO_5029509244" evidence="9">
    <location>
        <begin position="32"/>
        <end position="721"/>
    </location>
</feature>
<evidence type="ECO:0000256" key="9">
    <source>
        <dbReference type="SAM" id="SignalP"/>
    </source>
</evidence>
<evidence type="ECO:0000256" key="1">
    <source>
        <dbReference type="ARBA" id="ARBA00004479"/>
    </source>
</evidence>
<reference evidence="12 13" key="1">
    <citation type="journal article" date="2020" name="Nature">
        <title>Six reference-quality genomes reveal evolution of bat adaptations.</title>
        <authorList>
            <person name="Jebb D."/>
            <person name="Huang Z."/>
            <person name="Pippel M."/>
            <person name="Hughes G.M."/>
            <person name="Lavrichenko K."/>
            <person name="Devanna P."/>
            <person name="Winkler S."/>
            <person name="Jermiin L.S."/>
            <person name="Skirmuntt E.C."/>
            <person name="Katzourakis A."/>
            <person name="Burkitt-Gray L."/>
            <person name="Ray D.A."/>
            <person name="Sullivan K.A.M."/>
            <person name="Roscito J.G."/>
            <person name="Kirilenko B.M."/>
            <person name="Davalos L.M."/>
            <person name="Corthals A.P."/>
            <person name="Power M.L."/>
            <person name="Jones G."/>
            <person name="Ransome R.D."/>
            <person name="Dechmann D.K.N."/>
            <person name="Locatelli A.G."/>
            <person name="Puechmaille S.J."/>
            <person name="Fedrigo O."/>
            <person name="Jarvis E.D."/>
            <person name="Hiller M."/>
            <person name="Vernes S.C."/>
            <person name="Myers E.W."/>
            <person name="Teeling E.C."/>
        </authorList>
    </citation>
    <scope>NUCLEOTIDE SEQUENCE [LARGE SCALE GENOMIC DNA]</scope>
    <source>
        <strain evidence="12">MRouAeg1</strain>
        <tissue evidence="12">Muscle</tissue>
    </source>
</reference>
<dbReference type="FunFam" id="3.40.390.10:FF:000002">
    <property type="entry name" value="Disintegrin and metalloproteinase domain-containing protein 22"/>
    <property type="match status" value="1"/>
</dbReference>
<dbReference type="PROSITE" id="PS01186">
    <property type="entry name" value="EGF_2"/>
    <property type="match status" value="1"/>
</dbReference>
<dbReference type="InterPro" id="IPR000742">
    <property type="entry name" value="EGF"/>
</dbReference>
<dbReference type="GO" id="GO:0009897">
    <property type="term" value="C:external side of plasma membrane"/>
    <property type="evidence" value="ECO:0007669"/>
    <property type="project" value="TreeGrafter"/>
</dbReference>
<dbReference type="EMBL" id="JACASE010000003">
    <property type="protein sequence ID" value="KAF6482905.1"/>
    <property type="molecule type" value="Genomic_DNA"/>
</dbReference>
<evidence type="ECO:0000256" key="6">
    <source>
        <dbReference type="PROSITE-ProRule" id="PRU00068"/>
    </source>
</evidence>
<evidence type="ECO:0000256" key="5">
    <source>
        <dbReference type="ARBA" id="ARBA00023157"/>
    </source>
</evidence>